<keyword evidence="2" id="KW-1185">Reference proteome</keyword>
<proteinExistence type="predicted"/>
<organism evidence="1 2">
    <name type="scientific">Macleaya cordata</name>
    <name type="common">Five-seeded plume-poppy</name>
    <name type="synonym">Bocconia cordata</name>
    <dbReference type="NCBI Taxonomy" id="56857"/>
    <lineage>
        <taxon>Eukaryota</taxon>
        <taxon>Viridiplantae</taxon>
        <taxon>Streptophyta</taxon>
        <taxon>Embryophyta</taxon>
        <taxon>Tracheophyta</taxon>
        <taxon>Spermatophyta</taxon>
        <taxon>Magnoliopsida</taxon>
        <taxon>Ranunculales</taxon>
        <taxon>Papaveraceae</taxon>
        <taxon>Papaveroideae</taxon>
        <taxon>Macleaya</taxon>
    </lineage>
</organism>
<dbReference type="EMBL" id="MVGT01002360">
    <property type="protein sequence ID" value="OVA08095.1"/>
    <property type="molecule type" value="Genomic_DNA"/>
</dbReference>
<dbReference type="InParanoid" id="A0A200QCC9"/>
<protein>
    <submittedName>
        <fullName evidence="1">Uncharacterized protein</fullName>
    </submittedName>
</protein>
<sequence length="79" mass="8779">MEKLIEKLRKTFLDLVQGLKACTICRIFPNKGIENEDEPKLNSVQVQKVVVVQERAIGVAAVRSAKRPGVPKGPPRQTN</sequence>
<reference evidence="1 2" key="1">
    <citation type="journal article" date="2017" name="Mol. Plant">
        <title>The Genome of Medicinal Plant Macleaya cordata Provides New Insights into Benzylisoquinoline Alkaloids Metabolism.</title>
        <authorList>
            <person name="Liu X."/>
            <person name="Liu Y."/>
            <person name="Huang P."/>
            <person name="Ma Y."/>
            <person name="Qing Z."/>
            <person name="Tang Q."/>
            <person name="Cao H."/>
            <person name="Cheng P."/>
            <person name="Zheng Y."/>
            <person name="Yuan Z."/>
            <person name="Zhou Y."/>
            <person name="Liu J."/>
            <person name="Tang Z."/>
            <person name="Zhuo Y."/>
            <person name="Zhang Y."/>
            <person name="Yu L."/>
            <person name="Huang J."/>
            <person name="Yang P."/>
            <person name="Peng Q."/>
            <person name="Zhang J."/>
            <person name="Jiang W."/>
            <person name="Zhang Z."/>
            <person name="Lin K."/>
            <person name="Ro D.K."/>
            <person name="Chen X."/>
            <person name="Xiong X."/>
            <person name="Shang Y."/>
            <person name="Huang S."/>
            <person name="Zeng J."/>
        </authorList>
    </citation>
    <scope>NUCLEOTIDE SEQUENCE [LARGE SCALE GENOMIC DNA]</scope>
    <source>
        <strain evidence="2">cv. BLH2017</strain>
        <tissue evidence="1">Root</tissue>
    </source>
</reference>
<comment type="caution">
    <text evidence="1">The sequence shown here is derived from an EMBL/GenBank/DDBJ whole genome shotgun (WGS) entry which is preliminary data.</text>
</comment>
<name>A0A200QCC9_MACCD</name>
<accession>A0A200QCC9</accession>
<dbReference type="Proteomes" id="UP000195402">
    <property type="component" value="Unassembled WGS sequence"/>
</dbReference>
<gene>
    <name evidence="1" type="ORF">BVC80_339g9</name>
</gene>
<dbReference type="AlphaFoldDB" id="A0A200QCC9"/>
<evidence type="ECO:0000313" key="1">
    <source>
        <dbReference type="EMBL" id="OVA08095.1"/>
    </source>
</evidence>
<evidence type="ECO:0000313" key="2">
    <source>
        <dbReference type="Proteomes" id="UP000195402"/>
    </source>
</evidence>